<gene>
    <name evidence="1" type="ORF">GCM10017083_27540</name>
</gene>
<organism evidence="1 2">
    <name type="scientific">Thalassobaculum fulvum</name>
    <dbReference type="NCBI Taxonomy" id="1633335"/>
    <lineage>
        <taxon>Bacteria</taxon>
        <taxon>Pseudomonadati</taxon>
        <taxon>Pseudomonadota</taxon>
        <taxon>Alphaproteobacteria</taxon>
        <taxon>Rhodospirillales</taxon>
        <taxon>Thalassobaculaceae</taxon>
        <taxon>Thalassobaculum</taxon>
    </lineage>
</organism>
<proteinExistence type="predicted"/>
<evidence type="ECO:0000313" key="1">
    <source>
        <dbReference type="EMBL" id="GHD52360.1"/>
    </source>
</evidence>
<keyword evidence="2" id="KW-1185">Reference proteome</keyword>
<dbReference type="EMBL" id="BMZS01000006">
    <property type="protein sequence ID" value="GHD52360.1"/>
    <property type="molecule type" value="Genomic_DNA"/>
</dbReference>
<reference evidence="1" key="1">
    <citation type="journal article" date="2014" name="Int. J. Syst. Evol. Microbiol.">
        <title>Complete genome sequence of Corynebacterium casei LMG S-19264T (=DSM 44701T), isolated from a smear-ripened cheese.</title>
        <authorList>
            <consortium name="US DOE Joint Genome Institute (JGI-PGF)"/>
            <person name="Walter F."/>
            <person name="Albersmeier A."/>
            <person name="Kalinowski J."/>
            <person name="Ruckert C."/>
        </authorList>
    </citation>
    <scope>NUCLEOTIDE SEQUENCE</scope>
    <source>
        <strain evidence="1">KCTC 42651</strain>
    </source>
</reference>
<name>A0A918XTJ7_9PROT</name>
<evidence type="ECO:0000313" key="2">
    <source>
        <dbReference type="Proteomes" id="UP000630353"/>
    </source>
</evidence>
<protein>
    <submittedName>
        <fullName evidence="1">Uncharacterized protein</fullName>
    </submittedName>
</protein>
<dbReference type="Proteomes" id="UP000630353">
    <property type="component" value="Unassembled WGS sequence"/>
</dbReference>
<reference evidence="1" key="2">
    <citation type="submission" date="2020-09" db="EMBL/GenBank/DDBJ databases">
        <authorList>
            <person name="Sun Q."/>
            <person name="Kim S."/>
        </authorList>
    </citation>
    <scope>NUCLEOTIDE SEQUENCE</scope>
    <source>
        <strain evidence="1">KCTC 42651</strain>
    </source>
</reference>
<dbReference type="AlphaFoldDB" id="A0A918XTJ7"/>
<comment type="caution">
    <text evidence="1">The sequence shown here is derived from an EMBL/GenBank/DDBJ whole genome shotgun (WGS) entry which is preliminary data.</text>
</comment>
<sequence>MPSEYRFLVFTPGEAATALAAFARKSGKPLPTGRLTGAEPSGARVIGGQLMIETASGPAEAVAFSAEEVLEALIDFCLNRRIPLPMSSEKTLEKLHGRFALRIGHIDSIDFQMRSHAPRVE</sequence>
<dbReference type="RefSeq" id="WP_189990524.1">
    <property type="nucleotide sequence ID" value="NZ_BMZS01000006.1"/>
</dbReference>
<accession>A0A918XTJ7</accession>